<dbReference type="Pfam" id="PF08241">
    <property type="entry name" value="Methyltransf_11"/>
    <property type="match status" value="1"/>
</dbReference>
<gene>
    <name evidence="2" type="ORF">METZ01_LOCUS362615</name>
</gene>
<dbReference type="InterPro" id="IPR013216">
    <property type="entry name" value="Methyltransf_11"/>
</dbReference>
<dbReference type="EMBL" id="UINC01129400">
    <property type="protein sequence ID" value="SVD09761.1"/>
    <property type="molecule type" value="Genomic_DNA"/>
</dbReference>
<proteinExistence type="predicted"/>
<organism evidence="2">
    <name type="scientific">marine metagenome</name>
    <dbReference type="NCBI Taxonomy" id="408172"/>
    <lineage>
        <taxon>unclassified sequences</taxon>
        <taxon>metagenomes</taxon>
        <taxon>ecological metagenomes</taxon>
    </lineage>
</organism>
<evidence type="ECO:0000259" key="1">
    <source>
        <dbReference type="Pfam" id="PF08241"/>
    </source>
</evidence>
<dbReference type="PANTHER" id="PTHR43591">
    <property type="entry name" value="METHYLTRANSFERASE"/>
    <property type="match status" value="1"/>
</dbReference>
<accession>A0A382SLH6</accession>
<dbReference type="InterPro" id="IPR029063">
    <property type="entry name" value="SAM-dependent_MTases_sf"/>
</dbReference>
<dbReference type="Gene3D" id="3.40.50.150">
    <property type="entry name" value="Vaccinia Virus protein VP39"/>
    <property type="match status" value="1"/>
</dbReference>
<dbReference type="GO" id="GO:0008757">
    <property type="term" value="F:S-adenosylmethionine-dependent methyltransferase activity"/>
    <property type="evidence" value="ECO:0007669"/>
    <property type="project" value="InterPro"/>
</dbReference>
<reference evidence="2" key="1">
    <citation type="submission" date="2018-05" db="EMBL/GenBank/DDBJ databases">
        <authorList>
            <person name="Lanie J.A."/>
            <person name="Ng W.-L."/>
            <person name="Kazmierczak K.M."/>
            <person name="Andrzejewski T.M."/>
            <person name="Davidsen T.M."/>
            <person name="Wayne K.J."/>
            <person name="Tettelin H."/>
            <person name="Glass J.I."/>
            <person name="Rusch D."/>
            <person name="Podicherti R."/>
            <person name="Tsui H.-C.T."/>
            <person name="Winkler M.E."/>
        </authorList>
    </citation>
    <scope>NUCLEOTIDE SEQUENCE</scope>
</reference>
<dbReference type="AlphaFoldDB" id="A0A382SLH6"/>
<dbReference type="CDD" id="cd02440">
    <property type="entry name" value="AdoMet_MTases"/>
    <property type="match status" value="1"/>
</dbReference>
<protein>
    <recommendedName>
        <fullName evidence="1">Methyltransferase type 11 domain-containing protein</fullName>
    </recommendedName>
</protein>
<sequence>MSFSQYLVNQMERAHADGTKFIVDQIDASPKNRLVVLDLGCGTGWTFDKILNGYKKTNVYSGFSGCEKALEYYGVDIEDKKNVSKKISYQKANLESAVFPFEDKTFDVVFSNQVIEHISNKDTFIKESNRVLKDDGVCITSTENIASFDNILSLMCGQEPLVQSTSHEFYTSSFLSPHFMKKIMATFEDPPPFHIMHKNVCSYYGLQRLYRVHEFEVTKIESYGNLNKILEKIFPIYNRVISIVAIKKIAKSVAEVVAEYLPDKTYGAIDSPKDSSKTS</sequence>
<evidence type="ECO:0000313" key="2">
    <source>
        <dbReference type="EMBL" id="SVD09761.1"/>
    </source>
</evidence>
<feature type="domain" description="Methyltransferase type 11" evidence="1">
    <location>
        <begin position="37"/>
        <end position="139"/>
    </location>
</feature>
<dbReference type="SUPFAM" id="SSF53335">
    <property type="entry name" value="S-adenosyl-L-methionine-dependent methyltransferases"/>
    <property type="match status" value="1"/>
</dbReference>
<name>A0A382SLH6_9ZZZZ</name>